<evidence type="ECO:0000256" key="4">
    <source>
        <dbReference type="ARBA" id="ARBA00023136"/>
    </source>
</evidence>
<keyword evidence="9" id="KW-1185">Reference proteome</keyword>
<feature type="compositionally biased region" description="Polar residues" evidence="5">
    <location>
        <begin position="91"/>
        <end position="107"/>
    </location>
</feature>
<evidence type="ECO:0000313" key="9">
    <source>
        <dbReference type="Proteomes" id="UP000245711"/>
    </source>
</evidence>
<feature type="transmembrane region" description="Helical" evidence="6">
    <location>
        <begin position="266"/>
        <end position="286"/>
    </location>
</feature>
<keyword evidence="2 6" id="KW-0812">Transmembrane</keyword>
<organism evidence="8 9">
    <name type="scientific">Rhodococcus oxybenzonivorans</name>
    <dbReference type="NCBI Taxonomy" id="1990687"/>
    <lineage>
        <taxon>Bacteria</taxon>
        <taxon>Bacillati</taxon>
        <taxon>Actinomycetota</taxon>
        <taxon>Actinomycetes</taxon>
        <taxon>Mycobacteriales</taxon>
        <taxon>Nocardiaceae</taxon>
        <taxon>Rhodococcus</taxon>
    </lineage>
</organism>
<name>A0A2S2BUX2_9NOCA</name>
<keyword evidence="3 6" id="KW-1133">Transmembrane helix</keyword>
<dbReference type="Pfam" id="PF05154">
    <property type="entry name" value="TM2"/>
    <property type="match status" value="1"/>
</dbReference>
<dbReference type="RefSeq" id="WP_109329387.1">
    <property type="nucleotide sequence ID" value="NZ_CP021354.1"/>
</dbReference>
<evidence type="ECO:0000256" key="2">
    <source>
        <dbReference type="ARBA" id="ARBA00022692"/>
    </source>
</evidence>
<feature type="compositionally biased region" description="Low complexity" evidence="5">
    <location>
        <begin position="149"/>
        <end position="197"/>
    </location>
</feature>
<feature type="region of interest" description="Disordered" evidence="5">
    <location>
        <begin position="1"/>
        <end position="201"/>
    </location>
</feature>
<dbReference type="InterPro" id="IPR050932">
    <property type="entry name" value="TM2D1-3-like"/>
</dbReference>
<dbReference type="Proteomes" id="UP000245711">
    <property type="component" value="Chromosome"/>
</dbReference>
<feature type="compositionally biased region" description="Low complexity" evidence="5">
    <location>
        <begin position="58"/>
        <end position="72"/>
    </location>
</feature>
<evidence type="ECO:0000259" key="7">
    <source>
        <dbReference type="Pfam" id="PF05154"/>
    </source>
</evidence>
<sequence>MTDPGKASDDSAKADTSGDDTQRVDLGKKSGSGESSLPPEFGSPFDYDATAEASLSQPPATSDATPSPASSGTGPGWDTYSGVGNGPGWGSTPTYPSPSGTEPTTALPNVGDTPPPTAPYTGYDKPQQPADGPTYGTPDPYYNAQYGTSPQSGQDYQQPGYPQAGYGQQGAAPQSYGQQNYGQQNYGQQNPGQQYGQQGYGQQGYPQPGYAPAGYNAYVDPSAPFGRHPVSGEPYSDKSKLTAGLLQIFLGAFGVGRFYLNQPGIAVAQIAVTWLTCGLGGLWPLIDGIMMLTGSVKDKYGRPLRDQ</sequence>
<dbReference type="EMBL" id="CP021354">
    <property type="protein sequence ID" value="AWK72328.1"/>
    <property type="molecule type" value="Genomic_DNA"/>
</dbReference>
<evidence type="ECO:0000256" key="6">
    <source>
        <dbReference type="SAM" id="Phobius"/>
    </source>
</evidence>
<accession>A0A2S2BUX2</accession>
<reference evidence="8 9" key="1">
    <citation type="submission" date="2017-05" db="EMBL/GenBank/DDBJ databases">
        <title>Isolation of Rhodococcus sp. S2-17 biodegrading of BP-3.</title>
        <authorList>
            <person name="Lee Y."/>
            <person name="Kim K.H."/>
            <person name="Chun B.H."/>
            <person name="Jung H.S."/>
            <person name="Jeon C.O."/>
        </authorList>
    </citation>
    <scope>NUCLEOTIDE SEQUENCE [LARGE SCALE GENOMIC DNA]</scope>
    <source>
        <strain evidence="8 9">S2-17</strain>
    </source>
</reference>
<feature type="compositionally biased region" description="Basic and acidic residues" evidence="5">
    <location>
        <begin position="1"/>
        <end position="13"/>
    </location>
</feature>
<dbReference type="OrthoDB" id="2004788at2"/>
<proteinExistence type="predicted"/>
<dbReference type="InterPro" id="IPR007829">
    <property type="entry name" value="TM2"/>
</dbReference>
<feature type="transmembrane region" description="Helical" evidence="6">
    <location>
        <begin position="241"/>
        <end position="260"/>
    </location>
</feature>
<keyword evidence="4 6" id="KW-0472">Membrane</keyword>
<comment type="subcellular location">
    <subcellularLocation>
        <location evidence="1">Membrane</location>
        <topology evidence="1">Multi-pass membrane protein</topology>
    </subcellularLocation>
</comment>
<dbReference type="PANTHER" id="PTHR21016">
    <property type="entry name" value="BETA-AMYLOID BINDING PROTEIN-RELATED"/>
    <property type="match status" value="1"/>
</dbReference>
<dbReference type="PANTHER" id="PTHR21016:SF25">
    <property type="entry name" value="TM2 DOMAIN-CONTAINING PROTEIN DDB_G0277895-RELATED"/>
    <property type="match status" value="1"/>
</dbReference>
<protein>
    <recommendedName>
        <fullName evidence="7">TM2 domain-containing protein</fullName>
    </recommendedName>
</protein>
<evidence type="ECO:0000256" key="5">
    <source>
        <dbReference type="SAM" id="MobiDB-lite"/>
    </source>
</evidence>
<dbReference type="AlphaFoldDB" id="A0A2S2BUX2"/>
<feature type="compositionally biased region" description="Low complexity" evidence="5">
    <location>
        <begin position="32"/>
        <end position="45"/>
    </location>
</feature>
<evidence type="ECO:0000256" key="1">
    <source>
        <dbReference type="ARBA" id="ARBA00004141"/>
    </source>
</evidence>
<feature type="domain" description="TM2" evidence="7">
    <location>
        <begin position="237"/>
        <end position="289"/>
    </location>
</feature>
<gene>
    <name evidence="8" type="ORF">CBI38_12835</name>
</gene>
<evidence type="ECO:0000256" key="3">
    <source>
        <dbReference type="ARBA" id="ARBA00022989"/>
    </source>
</evidence>
<dbReference type="KEGG" id="roz:CBI38_12835"/>
<evidence type="ECO:0000313" key="8">
    <source>
        <dbReference type="EMBL" id="AWK72328.1"/>
    </source>
</evidence>
<dbReference type="GO" id="GO:0016020">
    <property type="term" value="C:membrane"/>
    <property type="evidence" value="ECO:0007669"/>
    <property type="project" value="UniProtKB-SubCell"/>
</dbReference>